<sequence>MKSKPFLYELKSTVKMVESNEQGTVIGRAEYLSHANSYLVRYRSGDNRQTEAWFDESAIEAA</sequence>
<dbReference type="OrthoDB" id="6456362at2"/>
<dbReference type="AlphaFoldDB" id="A0A1H4NPK0"/>
<gene>
    <name evidence="1" type="ORF">SAMN05444164_0689</name>
</gene>
<name>A0A1H4NPK0_9BRAD</name>
<dbReference type="EMBL" id="FNTH01000001">
    <property type="protein sequence ID" value="SEB97064.1"/>
    <property type="molecule type" value="Genomic_DNA"/>
</dbReference>
<evidence type="ECO:0000313" key="2">
    <source>
        <dbReference type="Proteomes" id="UP000198992"/>
    </source>
</evidence>
<dbReference type="RefSeq" id="WP_092114245.1">
    <property type="nucleotide sequence ID" value="NZ_FNTH01000001.1"/>
</dbReference>
<accession>A0A1H4NPK0</accession>
<dbReference type="Proteomes" id="UP000198992">
    <property type="component" value="Unassembled WGS sequence"/>
</dbReference>
<organism evidence="1 2">
    <name type="scientific">Bradyrhizobium erythrophlei</name>
    <dbReference type="NCBI Taxonomy" id="1437360"/>
    <lineage>
        <taxon>Bacteria</taxon>
        <taxon>Pseudomonadati</taxon>
        <taxon>Pseudomonadota</taxon>
        <taxon>Alphaproteobacteria</taxon>
        <taxon>Hyphomicrobiales</taxon>
        <taxon>Nitrobacteraceae</taxon>
        <taxon>Bradyrhizobium</taxon>
    </lineage>
</organism>
<evidence type="ECO:0000313" key="1">
    <source>
        <dbReference type="EMBL" id="SEB97064.1"/>
    </source>
</evidence>
<protein>
    <submittedName>
        <fullName evidence="1">Uncharacterized protein</fullName>
    </submittedName>
</protein>
<reference evidence="1 2" key="1">
    <citation type="submission" date="2016-10" db="EMBL/GenBank/DDBJ databases">
        <authorList>
            <person name="de Groot N.N."/>
        </authorList>
    </citation>
    <scope>NUCLEOTIDE SEQUENCE [LARGE SCALE GENOMIC DNA]</scope>
    <source>
        <strain evidence="1 2">MT12</strain>
    </source>
</reference>
<proteinExistence type="predicted"/>